<dbReference type="RefSeq" id="WP_107014797.1">
    <property type="nucleotide sequence ID" value="NZ_KZ679038.1"/>
</dbReference>
<dbReference type="SUPFAM" id="SSF51445">
    <property type="entry name" value="(Trans)glycosidases"/>
    <property type="match status" value="1"/>
</dbReference>
<dbReference type="InterPro" id="IPR017853">
    <property type="entry name" value="GH"/>
</dbReference>
<reference evidence="2 3" key="1">
    <citation type="submission" date="2018-03" db="EMBL/GenBank/DDBJ databases">
        <title>Streptomyces dioscori sp. nov., a novel endophytic actinobacterium isolated from bulbil of Dioscorea bulbifera L.</title>
        <authorList>
            <person name="Zhikuan W."/>
        </authorList>
    </citation>
    <scope>NUCLEOTIDE SEQUENCE [LARGE SCALE GENOMIC DNA]</scope>
    <source>
        <strain evidence="2 3">A217</strain>
    </source>
</reference>
<sequence>MRLTRTSDLWWKNAVVYCLDVETYQDGNGDGTGDFAGLTQRIDHLVRLGATCVWLMPFYPTRERDDGYDITDFYGVDPRLGTLGDFTEFVRTARDRGIRVIADLVVNHTSEDHPWFKDARSSRDSAHRDWYVWADEPPEDGPEGVVFPDAEDSLWEYDEGSGQYYLHRFYKQQPDLNVANPEVRDEIARVMGFWTQLGLSGFRVDAVPFLLETDGQADAGALPDPHEYLADLRAFLGRRNGESILLGEVNLPYDGLARFFGDPDSDRGDELTMCFDFVAMQQMYLSMAREDAGPLAAALRERPAAPRDAHWATFVRNHDELTLDKLSDAERAEVFASFGPEKDMQLYDRGLRRRLPPMVEGDRRRVELAYSLLFTLPGTPVLFYGEEIGMGENLAAEGRQAVRTPMQWTPEAGAGFSTAGPDSFPNPLVEGAFGCRQVNVYEQSRDPGSLLSRVRLFAERYREAPELAWGEHGLVDTGERSVLAHVGRTGGGTVLAVHNFAAEPVTVRLRLPEAGPGGRLTDLLDEGHAGLTVPDDGLFRVELPAYGYRWLRVGTRADDPERVVAD</sequence>
<name>A0A2P8QFK3_9ACTN</name>
<accession>A0A2P8QFK3</accession>
<dbReference type="EMBL" id="PYBJ01000001">
    <property type="protein sequence ID" value="PSM45042.1"/>
    <property type="molecule type" value="Genomic_DNA"/>
</dbReference>
<dbReference type="Gene3D" id="2.60.40.1180">
    <property type="entry name" value="Golgi alpha-mannosidase II"/>
    <property type="match status" value="1"/>
</dbReference>
<dbReference type="Proteomes" id="UP000240429">
    <property type="component" value="Unassembled WGS sequence"/>
</dbReference>
<dbReference type="PANTHER" id="PTHR10357:SF219">
    <property type="entry name" value="MALTOSE ALPHA-D-GLUCOSYLTRANSFERASE"/>
    <property type="match status" value="1"/>
</dbReference>
<evidence type="ECO:0000313" key="2">
    <source>
        <dbReference type="EMBL" id="PSM45042.1"/>
    </source>
</evidence>
<dbReference type="AlphaFoldDB" id="A0A2P8QFK3"/>
<dbReference type="CDD" id="cd11334">
    <property type="entry name" value="AmyAc_TreS"/>
    <property type="match status" value="1"/>
</dbReference>
<dbReference type="Gene3D" id="3.90.400.10">
    <property type="entry name" value="Oligo-1,6-glucosidase, Domain 2"/>
    <property type="match status" value="1"/>
</dbReference>
<dbReference type="Pfam" id="PF22157">
    <property type="entry name" value="SupH-like_C"/>
    <property type="match status" value="1"/>
</dbReference>
<gene>
    <name evidence="2" type="ORF">C6Y14_02820</name>
</gene>
<feature type="domain" description="Glycosyl hydrolase family 13 catalytic" evidence="1">
    <location>
        <begin position="18"/>
        <end position="425"/>
    </location>
</feature>
<evidence type="ECO:0000259" key="1">
    <source>
        <dbReference type="SMART" id="SM00642"/>
    </source>
</evidence>
<dbReference type="Gene3D" id="3.20.20.80">
    <property type="entry name" value="Glycosidases"/>
    <property type="match status" value="1"/>
</dbReference>
<evidence type="ECO:0000313" key="3">
    <source>
        <dbReference type="Proteomes" id="UP000240429"/>
    </source>
</evidence>
<dbReference type="SMART" id="SM00642">
    <property type="entry name" value="Aamy"/>
    <property type="match status" value="1"/>
</dbReference>
<dbReference type="InterPro" id="IPR013780">
    <property type="entry name" value="Glyco_hydro_b"/>
</dbReference>
<dbReference type="InterPro" id="IPR006047">
    <property type="entry name" value="GH13_cat_dom"/>
</dbReference>
<dbReference type="InterPro" id="IPR045857">
    <property type="entry name" value="O16G_dom_2"/>
</dbReference>
<dbReference type="SUPFAM" id="SSF51011">
    <property type="entry name" value="Glycosyl hydrolase domain"/>
    <property type="match status" value="1"/>
</dbReference>
<keyword evidence="3" id="KW-1185">Reference proteome</keyword>
<dbReference type="OrthoDB" id="9043248at2"/>
<comment type="caution">
    <text evidence="2">The sequence shown here is derived from an EMBL/GenBank/DDBJ whole genome shotgun (WGS) entry which is preliminary data.</text>
</comment>
<protein>
    <submittedName>
        <fullName evidence="2">Trehalose synthase</fullName>
    </submittedName>
</protein>
<dbReference type="InterPro" id="IPR054049">
    <property type="entry name" value="SupH-like_C"/>
</dbReference>
<organism evidence="2 3">
    <name type="scientific">Streptomyces dioscori</name>
    <dbReference type="NCBI Taxonomy" id="2109333"/>
    <lineage>
        <taxon>Bacteria</taxon>
        <taxon>Bacillati</taxon>
        <taxon>Actinomycetota</taxon>
        <taxon>Actinomycetes</taxon>
        <taxon>Kitasatosporales</taxon>
        <taxon>Streptomycetaceae</taxon>
        <taxon>Streptomyces</taxon>
        <taxon>Streptomyces aurantiacus group</taxon>
    </lineage>
</organism>
<dbReference type="PANTHER" id="PTHR10357">
    <property type="entry name" value="ALPHA-AMYLASE FAMILY MEMBER"/>
    <property type="match status" value="1"/>
</dbReference>
<dbReference type="GO" id="GO:0005975">
    <property type="term" value="P:carbohydrate metabolic process"/>
    <property type="evidence" value="ECO:0007669"/>
    <property type="project" value="InterPro"/>
</dbReference>
<proteinExistence type="predicted"/>
<dbReference type="Pfam" id="PF00128">
    <property type="entry name" value="Alpha-amylase"/>
    <property type="match status" value="2"/>
</dbReference>